<dbReference type="InterPro" id="IPR036236">
    <property type="entry name" value="Znf_C2H2_sf"/>
</dbReference>
<evidence type="ECO:0000256" key="3">
    <source>
        <dbReference type="ARBA" id="ARBA00022737"/>
    </source>
</evidence>
<feature type="domain" description="C2H2-type" evidence="9">
    <location>
        <begin position="22"/>
        <end position="52"/>
    </location>
</feature>
<dbReference type="InterPro" id="IPR051059">
    <property type="entry name" value="VerF-like"/>
</dbReference>
<dbReference type="SMART" id="SM00355">
    <property type="entry name" value="ZnF_C2H2"/>
    <property type="match status" value="2"/>
</dbReference>
<organism evidence="10 11">
    <name type="scientific">Choanephora cucurbitarum</name>
    <dbReference type="NCBI Taxonomy" id="101091"/>
    <lineage>
        <taxon>Eukaryota</taxon>
        <taxon>Fungi</taxon>
        <taxon>Fungi incertae sedis</taxon>
        <taxon>Mucoromycota</taxon>
        <taxon>Mucoromycotina</taxon>
        <taxon>Mucoromycetes</taxon>
        <taxon>Mucorales</taxon>
        <taxon>Mucorineae</taxon>
        <taxon>Choanephoraceae</taxon>
        <taxon>Choanephoroideae</taxon>
        <taxon>Choanephora</taxon>
    </lineage>
</organism>
<evidence type="ECO:0000313" key="11">
    <source>
        <dbReference type="Proteomes" id="UP000093000"/>
    </source>
</evidence>
<dbReference type="EMBL" id="LUGH01000217">
    <property type="protein sequence ID" value="OBZ87515.1"/>
    <property type="molecule type" value="Genomic_DNA"/>
</dbReference>
<evidence type="ECO:0000256" key="2">
    <source>
        <dbReference type="ARBA" id="ARBA00022723"/>
    </source>
</evidence>
<comment type="caution">
    <text evidence="10">The sequence shown here is derived from an EMBL/GenBank/DDBJ whole genome shotgun (WGS) entry which is preliminary data.</text>
</comment>
<dbReference type="OrthoDB" id="10018191at2759"/>
<evidence type="ECO:0000256" key="7">
    <source>
        <dbReference type="PROSITE-ProRule" id="PRU00042"/>
    </source>
</evidence>
<dbReference type="STRING" id="101091.A0A1C7NEI7"/>
<evidence type="ECO:0000256" key="8">
    <source>
        <dbReference type="SAM" id="MobiDB-lite"/>
    </source>
</evidence>
<keyword evidence="3" id="KW-0677">Repeat</keyword>
<reference evidence="10 11" key="1">
    <citation type="submission" date="2016-03" db="EMBL/GenBank/DDBJ databases">
        <title>Choanephora cucurbitarum.</title>
        <authorList>
            <person name="Min B."/>
            <person name="Park H."/>
            <person name="Park J.-H."/>
            <person name="Shin H.-D."/>
            <person name="Choi I.-G."/>
        </authorList>
    </citation>
    <scope>NUCLEOTIDE SEQUENCE [LARGE SCALE GENOMIC DNA]</scope>
    <source>
        <strain evidence="10 11">KUS-F28377</strain>
    </source>
</reference>
<feature type="domain" description="C2H2-type" evidence="9">
    <location>
        <begin position="53"/>
        <end position="82"/>
    </location>
</feature>
<proteinExistence type="predicted"/>
<dbReference type="PROSITE" id="PS00028">
    <property type="entry name" value="ZINC_FINGER_C2H2_1"/>
    <property type="match status" value="1"/>
</dbReference>
<sequence length="264" mass="30094">MAIKKKPSVGQLAGRRAEPKLFRCTGFGNCNMVFTRSEHLARHARKHTGEKPFQCISPGCNRMFSRFDNMMQHANTHNRLKKKDIFQREEDTSFSVHHPSPPSSSSYPPTPSPPKSYREVNEHSCYSQPNYYSPILPPPSISHSIYPPGMKSLPIHYATPNHSYYTQPSLHVHDSNSYRTLPVHSSGRRNSLEDHIRHQLPSPVNTVFEANELMIKIEGVEITQDEYEAIEGFSRLVSTPIVHQSRHSSSPIFSSRNSNLNSFR</sequence>
<dbReference type="GO" id="GO:0000785">
    <property type="term" value="C:chromatin"/>
    <property type="evidence" value="ECO:0007669"/>
    <property type="project" value="TreeGrafter"/>
</dbReference>
<accession>A0A1C7NEI7</accession>
<dbReference type="InterPro" id="IPR013087">
    <property type="entry name" value="Znf_C2H2_type"/>
</dbReference>
<dbReference type="PANTHER" id="PTHR40626:SF32">
    <property type="entry name" value="ZINC FINGER PROTEIN RST2"/>
    <property type="match status" value="1"/>
</dbReference>
<evidence type="ECO:0000256" key="6">
    <source>
        <dbReference type="ARBA" id="ARBA00023242"/>
    </source>
</evidence>
<name>A0A1C7NEI7_9FUNG</name>
<dbReference type="PANTHER" id="PTHR40626">
    <property type="entry name" value="MIP31509P"/>
    <property type="match status" value="1"/>
</dbReference>
<keyword evidence="4 7" id="KW-0863">Zinc-finger</keyword>
<evidence type="ECO:0000256" key="5">
    <source>
        <dbReference type="ARBA" id="ARBA00022833"/>
    </source>
</evidence>
<dbReference type="GO" id="GO:0005634">
    <property type="term" value="C:nucleus"/>
    <property type="evidence" value="ECO:0007669"/>
    <property type="project" value="UniProtKB-SubCell"/>
</dbReference>
<keyword evidence="11" id="KW-1185">Reference proteome</keyword>
<evidence type="ECO:0000313" key="10">
    <source>
        <dbReference type="EMBL" id="OBZ87515.1"/>
    </source>
</evidence>
<feature type="region of interest" description="Disordered" evidence="8">
    <location>
        <begin position="89"/>
        <end position="121"/>
    </location>
</feature>
<dbReference type="GO" id="GO:0000981">
    <property type="term" value="F:DNA-binding transcription factor activity, RNA polymerase II-specific"/>
    <property type="evidence" value="ECO:0007669"/>
    <property type="project" value="InterPro"/>
</dbReference>
<evidence type="ECO:0000256" key="4">
    <source>
        <dbReference type="ARBA" id="ARBA00022771"/>
    </source>
</evidence>
<comment type="subcellular location">
    <subcellularLocation>
        <location evidence="1">Nucleus</location>
    </subcellularLocation>
</comment>
<dbReference type="Gene3D" id="3.30.160.60">
    <property type="entry name" value="Classic Zinc Finger"/>
    <property type="match status" value="2"/>
</dbReference>
<protein>
    <submittedName>
        <fullName evidence="10">Nutrient and stress factor 1</fullName>
    </submittedName>
</protein>
<gene>
    <name evidence="10" type="primary">USV1_0</name>
    <name evidence="10" type="ORF">A0J61_04437</name>
</gene>
<keyword evidence="5" id="KW-0862">Zinc</keyword>
<dbReference type="Proteomes" id="UP000093000">
    <property type="component" value="Unassembled WGS sequence"/>
</dbReference>
<dbReference type="GO" id="GO:0000978">
    <property type="term" value="F:RNA polymerase II cis-regulatory region sequence-specific DNA binding"/>
    <property type="evidence" value="ECO:0007669"/>
    <property type="project" value="InterPro"/>
</dbReference>
<evidence type="ECO:0000256" key="1">
    <source>
        <dbReference type="ARBA" id="ARBA00004123"/>
    </source>
</evidence>
<keyword evidence="2" id="KW-0479">Metal-binding</keyword>
<dbReference type="PROSITE" id="PS50157">
    <property type="entry name" value="ZINC_FINGER_C2H2_2"/>
    <property type="match status" value="2"/>
</dbReference>
<dbReference type="InParanoid" id="A0A1C7NEI7"/>
<dbReference type="FunFam" id="3.30.160.60:FF:002343">
    <property type="entry name" value="Zinc finger protein 33A"/>
    <property type="match status" value="1"/>
</dbReference>
<keyword evidence="6" id="KW-0539">Nucleus</keyword>
<evidence type="ECO:0000259" key="9">
    <source>
        <dbReference type="PROSITE" id="PS50157"/>
    </source>
</evidence>
<dbReference type="AlphaFoldDB" id="A0A1C7NEI7"/>
<dbReference type="SUPFAM" id="SSF57667">
    <property type="entry name" value="beta-beta-alpha zinc fingers"/>
    <property type="match status" value="1"/>
</dbReference>
<dbReference type="GO" id="GO:0008270">
    <property type="term" value="F:zinc ion binding"/>
    <property type="evidence" value="ECO:0007669"/>
    <property type="project" value="UniProtKB-KW"/>
</dbReference>